<feature type="domain" description="AAA" evidence="1">
    <location>
        <begin position="7"/>
        <end position="185"/>
    </location>
</feature>
<dbReference type="FunFam" id="3.40.50.300:FF:000285">
    <property type="entry name" value="Sporulation initiation inhibitor Soj"/>
    <property type="match status" value="1"/>
</dbReference>
<dbReference type="Pfam" id="PF13614">
    <property type="entry name" value="AAA_31"/>
    <property type="match status" value="1"/>
</dbReference>
<evidence type="ECO:0000259" key="1">
    <source>
        <dbReference type="Pfam" id="PF13614"/>
    </source>
</evidence>
<comment type="caution">
    <text evidence="2">The sequence shown here is derived from an EMBL/GenBank/DDBJ whole genome shotgun (WGS) entry which is preliminary data.</text>
</comment>
<dbReference type="InterPro" id="IPR027417">
    <property type="entry name" value="P-loop_NTPase"/>
</dbReference>
<evidence type="ECO:0000313" key="3">
    <source>
        <dbReference type="Proteomes" id="UP000235731"/>
    </source>
</evidence>
<dbReference type="Gene3D" id="3.40.50.300">
    <property type="entry name" value="P-loop containing nucleotide triphosphate hydrolases"/>
    <property type="match status" value="1"/>
</dbReference>
<dbReference type="PANTHER" id="PTHR13696">
    <property type="entry name" value="P-LOOP CONTAINING NUCLEOSIDE TRIPHOSPHATE HYDROLASE"/>
    <property type="match status" value="1"/>
</dbReference>
<sequence length="270" mass="30556">MEKPPLKIFAFINQKGGVGKTTLAVNLARALTLKNKKVLLIDFDPQANASSGLGVKVNKKESIYQALIEGEVEPFLKEPCPGLYLLPSSIDLVGLELELADLERREYVLRDFLYEVLLKGLNLPSYFDFIFIDSPPSLSLITVNILTAAQGVVIPLQCEYYALEGLSLLVKTVRGIKEAFNSELRLFGMVLMMYDPRNRLTHEIAEEVKKHFKWIIFQTTIPRSVRVSEAQSFGKSILDYEPSHKVSEAFKSLAEEFLKRLYSFSDFRSP</sequence>
<evidence type="ECO:0000313" key="2">
    <source>
        <dbReference type="EMBL" id="PMP61581.1"/>
    </source>
</evidence>
<dbReference type="InterPro" id="IPR050678">
    <property type="entry name" value="DNA_Partitioning_ATPase"/>
</dbReference>
<proteinExistence type="predicted"/>
<dbReference type="AlphaFoldDB" id="A0A2N7PIP1"/>
<dbReference type="PANTHER" id="PTHR13696:SF52">
    <property type="entry name" value="PARA FAMILY PROTEIN CT_582"/>
    <property type="match status" value="1"/>
</dbReference>
<accession>A0A2N7PIP1</accession>
<dbReference type="CDD" id="cd02042">
    <property type="entry name" value="ParAB_family"/>
    <property type="match status" value="1"/>
</dbReference>
<protein>
    <submittedName>
        <fullName evidence="2">Chromosome partitioning protein ParA</fullName>
    </submittedName>
</protein>
<dbReference type="SUPFAM" id="SSF52540">
    <property type="entry name" value="P-loop containing nucleoside triphosphate hydrolases"/>
    <property type="match status" value="1"/>
</dbReference>
<dbReference type="Proteomes" id="UP000235731">
    <property type="component" value="Unassembled WGS sequence"/>
</dbReference>
<organism evidence="2 3">
    <name type="scientific">Caldimicrobium thiodismutans</name>
    <dbReference type="NCBI Taxonomy" id="1653476"/>
    <lineage>
        <taxon>Bacteria</taxon>
        <taxon>Pseudomonadati</taxon>
        <taxon>Thermodesulfobacteriota</taxon>
        <taxon>Thermodesulfobacteria</taxon>
        <taxon>Thermodesulfobacteriales</taxon>
        <taxon>Thermodesulfobacteriaceae</taxon>
        <taxon>Caldimicrobium</taxon>
    </lineage>
</organism>
<dbReference type="InterPro" id="IPR025669">
    <property type="entry name" value="AAA_dom"/>
</dbReference>
<dbReference type="EMBL" id="PNIE01000079">
    <property type="protein sequence ID" value="PMP61581.1"/>
    <property type="molecule type" value="Genomic_DNA"/>
</dbReference>
<reference evidence="2 3" key="1">
    <citation type="submission" date="2018-01" db="EMBL/GenBank/DDBJ databases">
        <title>Metagenomic assembled genomes from two thermal pools in the Uzon Caldera, Kamchatka, Russia.</title>
        <authorList>
            <person name="Wilkins L."/>
            <person name="Ettinger C."/>
        </authorList>
    </citation>
    <scope>NUCLEOTIDE SEQUENCE [LARGE SCALE GENOMIC DNA]</scope>
    <source>
        <strain evidence="2">ZAV-15</strain>
    </source>
</reference>
<name>A0A2N7PIP1_9BACT</name>
<gene>
    <name evidence="2" type="ORF">C0197_05440</name>
</gene>